<keyword evidence="2 4" id="KW-0012">Acyltransferase</keyword>
<dbReference type="Proteomes" id="UP001235849">
    <property type="component" value="Unassembled WGS sequence"/>
</dbReference>
<accession>A0ABT7B4U5</accession>
<dbReference type="PANTHER" id="PTHR43877">
    <property type="entry name" value="AMINOALKYLPHOSPHONATE N-ACETYLTRANSFERASE-RELATED-RELATED"/>
    <property type="match status" value="1"/>
</dbReference>
<dbReference type="CDD" id="cd04301">
    <property type="entry name" value="NAT_SF"/>
    <property type="match status" value="1"/>
</dbReference>
<gene>
    <name evidence="4" type="ORF">PMG25_08715</name>
</gene>
<evidence type="ECO:0000313" key="4">
    <source>
        <dbReference type="EMBL" id="MDJ1174174.1"/>
    </source>
</evidence>
<dbReference type="EC" id="2.3.1.-" evidence="4"/>
<organism evidence="4 5">
    <name type="scientific">Roseofilum capinflatum BLCC-M114</name>
    <dbReference type="NCBI Taxonomy" id="3022440"/>
    <lineage>
        <taxon>Bacteria</taxon>
        <taxon>Bacillati</taxon>
        <taxon>Cyanobacteriota</taxon>
        <taxon>Cyanophyceae</taxon>
        <taxon>Desertifilales</taxon>
        <taxon>Desertifilaceae</taxon>
        <taxon>Roseofilum</taxon>
        <taxon>Roseofilum capinflatum</taxon>
    </lineage>
</organism>
<evidence type="ECO:0000256" key="1">
    <source>
        <dbReference type="ARBA" id="ARBA00022679"/>
    </source>
</evidence>
<evidence type="ECO:0000256" key="2">
    <source>
        <dbReference type="ARBA" id="ARBA00023315"/>
    </source>
</evidence>
<protein>
    <submittedName>
        <fullName evidence="4">GNAT family N-acetyltransferase</fullName>
        <ecNumber evidence="4">2.3.1.-</ecNumber>
    </submittedName>
</protein>
<dbReference type="GO" id="GO:0016746">
    <property type="term" value="F:acyltransferase activity"/>
    <property type="evidence" value="ECO:0007669"/>
    <property type="project" value="UniProtKB-KW"/>
</dbReference>
<dbReference type="InterPro" id="IPR000182">
    <property type="entry name" value="GNAT_dom"/>
</dbReference>
<proteinExistence type="predicted"/>
<dbReference type="PROSITE" id="PS51186">
    <property type="entry name" value="GNAT"/>
    <property type="match status" value="1"/>
</dbReference>
<keyword evidence="5" id="KW-1185">Reference proteome</keyword>
<dbReference type="InterPro" id="IPR050832">
    <property type="entry name" value="Bact_Acetyltransf"/>
</dbReference>
<dbReference type="Gene3D" id="3.40.630.30">
    <property type="match status" value="1"/>
</dbReference>
<dbReference type="Pfam" id="PF00583">
    <property type="entry name" value="Acetyltransf_1"/>
    <property type="match status" value="1"/>
</dbReference>
<sequence length="149" mass="16987">MLRVIEASQAQELIAELDTYLQGFYPDESNHLDSVEVLSQENVHMMGAFVDGELAGIGAVKVFDDYGEMKRLYVKPEFRGQGLGRMLMGEMENYLMNLGIREAKLETGIYQYEAIALYRQLGYVDCPPFGDYGEDPYSVYMVKNILKKM</sequence>
<reference evidence="4 5" key="1">
    <citation type="submission" date="2023-01" db="EMBL/GenBank/DDBJ databases">
        <title>Novel diversity within Roseofilum (Cyanobacteria; Desertifilaceae) from marine benthic mats with descriptions of four novel species.</title>
        <authorList>
            <person name="Wang Y."/>
            <person name="Berthold D.E."/>
            <person name="Hu J."/>
            <person name="Lefler F.W."/>
            <person name="Laughinghouse H.D. IV."/>
        </authorList>
    </citation>
    <scope>NUCLEOTIDE SEQUENCE [LARGE SCALE GENOMIC DNA]</scope>
    <source>
        <strain evidence="4 5">BLCC-M114</strain>
    </source>
</reference>
<name>A0ABT7B4U5_9CYAN</name>
<feature type="domain" description="N-acetyltransferase" evidence="3">
    <location>
        <begin position="1"/>
        <end position="146"/>
    </location>
</feature>
<dbReference type="PANTHER" id="PTHR43877:SF2">
    <property type="entry name" value="AMINOALKYLPHOSPHONATE N-ACETYLTRANSFERASE-RELATED"/>
    <property type="match status" value="1"/>
</dbReference>
<keyword evidence="1 4" id="KW-0808">Transferase</keyword>
<evidence type="ECO:0000259" key="3">
    <source>
        <dbReference type="PROSITE" id="PS51186"/>
    </source>
</evidence>
<dbReference type="SUPFAM" id="SSF55729">
    <property type="entry name" value="Acyl-CoA N-acyltransferases (Nat)"/>
    <property type="match status" value="1"/>
</dbReference>
<dbReference type="EMBL" id="JAQOSO010000044">
    <property type="protein sequence ID" value="MDJ1174174.1"/>
    <property type="molecule type" value="Genomic_DNA"/>
</dbReference>
<comment type="caution">
    <text evidence="4">The sequence shown here is derived from an EMBL/GenBank/DDBJ whole genome shotgun (WGS) entry which is preliminary data.</text>
</comment>
<dbReference type="InterPro" id="IPR016181">
    <property type="entry name" value="Acyl_CoA_acyltransferase"/>
</dbReference>
<evidence type="ECO:0000313" key="5">
    <source>
        <dbReference type="Proteomes" id="UP001235849"/>
    </source>
</evidence>
<dbReference type="RefSeq" id="WP_283766507.1">
    <property type="nucleotide sequence ID" value="NZ_JAQOSO010000044.1"/>
</dbReference>